<dbReference type="NCBIfam" id="NF001981">
    <property type="entry name" value="PRK00773.1-1"/>
    <property type="match status" value="1"/>
</dbReference>
<comment type="similarity">
    <text evidence="3">Belongs to the eukaryotic ribosomal protein eL20 family.</text>
</comment>
<comment type="caution">
    <text evidence="5">The sequence shown here is derived from an EMBL/GenBank/DDBJ whole genome shotgun (WGS) entry which is preliminary data.</text>
</comment>
<protein>
    <recommendedName>
        <fullName evidence="3">Large ribosomal subunit protein eL20</fullName>
    </recommendedName>
</protein>
<keyword evidence="3" id="KW-0694">RNA-binding</keyword>
<name>A0A8B3S3E9_9EURY</name>
<dbReference type="GO" id="GO:0005840">
    <property type="term" value="C:ribosome"/>
    <property type="evidence" value="ECO:0007669"/>
    <property type="project" value="UniProtKB-KW"/>
</dbReference>
<dbReference type="HAMAP" id="MF_00273">
    <property type="entry name" value="Ribosomal_eL20"/>
    <property type="match status" value="1"/>
</dbReference>
<dbReference type="InterPro" id="IPR028877">
    <property type="entry name" value="Ribosomal_eL20"/>
</dbReference>
<dbReference type="AlphaFoldDB" id="A0A8B3S3E9"/>
<evidence type="ECO:0000256" key="3">
    <source>
        <dbReference type="HAMAP-Rule" id="MF_00273"/>
    </source>
</evidence>
<keyword evidence="1 3" id="KW-0689">Ribosomal protein</keyword>
<evidence type="ECO:0000313" key="6">
    <source>
        <dbReference type="Proteomes" id="UP000291831"/>
    </source>
</evidence>
<dbReference type="GO" id="GO:0070180">
    <property type="term" value="F:large ribosomal subunit rRNA binding"/>
    <property type="evidence" value="ECO:0007669"/>
    <property type="project" value="UniProtKB-UniRule"/>
</dbReference>
<dbReference type="GO" id="GO:0006412">
    <property type="term" value="P:translation"/>
    <property type="evidence" value="ECO:0007669"/>
    <property type="project" value="UniProtKB-UniRule"/>
</dbReference>
<organism evidence="5 6">
    <name type="scientific">Candidatus Argoarchaeum ethanivorans</name>
    <dbReference type="NCBI Taxonomy" id="2608793"/>
    <lineage>
        <taxon>Archaea</taxon>
        <taxon>Methanobacteriati</taxon>
        <taxon>Methanobacteriota</taxon>
        <taxon>Stenosarchaea group</taxon>
        <taxon>Methanomicrobia</taxon>
        <taxon>Methanosarcinales</taxon>
        <taxon>Methanosarcinales incertae sedis</taxon>
        <taxon>GOM Arc I cluster</taxon>
        <taxon>Candidatus Argoarchaeum</taxon>
    </lineage>
</organism>
<dbReference type="Gene3D" id="3.10.20.10">
    <property type="match status" value="1"/>
</dbReference>
<gene>
    <name evidence="3" type="primary">rpl18a</name>
    <name evidence="3" type="synonym">rpl20e</name>
    <name evidence="3" type="synonym">rplX</name>
    <name evidence="5" type="ORF">AEth_01035</name>
</gene>
<accession>A0A8B3S3E9</accession>
<dbReference type="GO" id="GO:0003735">
    <property type="term" value="F:structural constituent of ribosome"/>
    <property type="evidence" value="ECO:0007669"/>
    <property type="project" value="InterPro"/>
</dbReference>
<dbReference type="EMBL" id="RPGO01000025">
    <property type="protein sequence ID" value="RZB29524.1"/>
    <property type="molecule type" value="Genomic_DNA"/>
</dbReference>
<keyword evidence="2 3" id="KW-0687">Ribonucleoprotein</keyword>
<dbReference type="GO" id="GO:1990904">
    <property type="term" value="C:ribonucleoprotein complex"/>
    <property type="evidence" value="ECO:0007669"/>
    <property type="project" value="UniProtKB-KW"/>
</dbReference>
<evidence type="ECO:0000313" key="5">
    <source>
        <dbReference type="EMBL" id="RZB29524.1"/>
    </source>
</evidence>
<comment type="subunit">
    <text evidence="3">Part of the 50S ribosomal subunit. Binds 23S rRNA.</text>
</comment>
<proteinExistence type="inferred from homology"/>
<evidence type="ECO:0000256" key="2">
    <source>
        <dbReference type="ARBA" id="ARBA00023274"/>
    </source>
</evidence>
<keyword evidence="3" id="KW-0699">rRNA-binding</keyword>
<evidence type="ECO:0000259" key="4">
    <source>
        <dbReference type="Pfam" id="PF01775"/>
    </source>
</evidence>
<evidence type="ECO:0000256" key="1">
    <source>
        <dbReference type="ARBA" id="ARBA00022980"/>
    </source>
</evidence>
<dbReference type="SUPFAM" id="SSF160374">
    <property type="entry name" value="RplX-like"/>
    <property type="match status" value="1"/>
</dbReference>
<feature type="domain" description="Large ribosomal subunit protein eL20" evidence="4">
    <location>
        <begin position="12"/>
        <end position="67"/>
    </location>
</feature>
<dbReference type="Proteomes" id="UP000291831">
    <property type="component" value="Unassembled WGS sequence"/>
</dbReference>
<reference evidence="6" key="1">
    <citation type="submission" date="2019-01" db="EMBL/GenBank/DDBJ databases">
        <title>Anaerobic oxidation of ethane by archaea from a marine hydrocarbon seep.</title>
        <authorList>
            <person name="Musat F."/>
        </authorList>
    </citation>
    <scope>NUCLEOTIDE SEQUENCE [LARGE SCALE GENOMIC DNA]</scope>
</reference>
<dbReference type="Pfam" id="PF01775">
    <property type="entry name" value="Ribosomal_L18A"/>
    <property type="match status" value="1"/>
</dbReference>
<sequence>MFPDYMEYIDIMKNFVIQGSFRVKTKWQKFAKTVTSNNEKNAIEKTYSTIGSQHRLKRNYIKIDNVKEVTK</sequence>
<dbReference type="InterPro" id="IPR023573">
    <property type="entry name" value="Ribosomal_eL20_dom"/>
</dbReference>